<dbReference type="OrthoDB" id="9814966at2"/>
<sequence>MDSQRVSPTIIAGFPAIEAKGATERPPLLFVHGAFVDHTSFRPWLEFFAAQGWRGFAAARRGRAGIGPAQAKGLAISDYVDDTLKVIAALGERPVVVGHSLGGLIAQQIAALGQAEAIVLLCPAPAAKLPAQKVALSTYLPMMPKILTGQPILPSAKGCATIALNRMPKEACPILHAQLVPESGKVYRELIFGTYKVDFAKISCPAMVVGAAEDRIVAPALVEWTAQKLGVIADIREQHAHWLLEEPGWEEIATGVADFLATRWPARQAALSRTG</sequence>
<reference evidence="3" key="1">
    <citation type="submission" date="2018-06" db="EMBL/GenBank/DDBJ databases">
        <authorList>
            <person name="Helene L.C."/>
            <person name="Dall'Agnol R."/>
            <person name="Delamuta J.R."/>
            <person name="Hungria M."/>
        </authorList>
    </citation>
    <scope>NUCLEOTIDE SEQUENCE [LARGE SCALE GENOMIC DNA]</scope>
    <source>
        <strain evidence="3">CNPSo 3140</strain>
    </source>
</reference>
<comment type="caution">
    <text evidence="2">The sequence shown here is derived from an EMBL/GenBank/DDBJ whole genome shotgun (WGS) entry which is preliminary data.</text>
</comment>
<dbReference type="InterPro" id="IPR050228">
    <property type="entry name" value="Carboxylesterase_BioH"/>
</dbReference>
<dbReference type="EMBL" id="QMBQ01000010">
    <property type="protein sequence ID" value="RAZ72545.1"/>
    <property type="molecule type" value="Genomic_DNA"/>
</dbReference>
<protein>
    <recommendedName>
        <fullName evidence="1">AB hydrolase-1 domain-containing protein</fullName>
    </recommendedName>
</protein>
<dbReference type="Gene3D" id="3.40.50.1820">
    <property type="entry name" value="alpha/beta hydrolase"/>
    <property type="match status" value="1"/>
</dbReference>
<accession>A0A330GND7</accession>
<dbReference type="SUPFAM" id="SSF53474">
    <property type="entry name" value="alpha/beta-Hydrolases"/>
    <property type="match status" value="1"/>
</dbReference>
<reference evidence="2 3" key="2">
    <citation type="submission" date="2018-07" db="EMBL/GenBank/DDBJ databases">
        <title>Diversity of Mesorhizobium strains in Brazil.</title>
        <authorList>
            <person name="Helene L.C.F."/>
            <person name="Dall'Agnol R."/>
            <person name="Delamuta J.R.M."/>
            <person name="Hungria M."/>
        </authorList>
    </citation>
    <scope>NUCLEOTIDE SEQUENCE [LARGE SCALE GENOMIC DNA]</scope>
    <source>
        <strain evidence="2 3">CNPSo 3140</strain>
    </source>
</reference>
<dbReference type="Pfam" id="PF12697">
    <property type="entry name" value="Abhydrolase_6"/>
    <property type="match status" value="1"/>
</dbReference>
<organism evidence="2 3">
    <name type="scientific">Mesorhizobium atlanticum</name>
    <dbReference type="NCBI Taxonomy" id="2233532"/>
    <lineage>
        <taxon>Bacteria</taxon>
        <taxon>Pseudomonadati</taxon>
        <taxon>Pseudomonadota</taxon>
        <taxon>Alphaproteobacteria</taxon>
        <taxon>Hyphomicrobiales</taxon>
        <taxon>Phyllobacteriaceae</taxon>
        <taxon>Mesorhizobium</taxon>
    </lineage>
</organism>
<evidence type="ECO:0000313" key="2">
    <source>
        <dbReference type="EMBL" id="RAZ72545.1"/>
    </source>
</evidence>
<evidence type="ECO:0000259" key="1">
    <source>
        <dbReference type="Pfam" id="PF12697"/>
    </source>
</evidence>
<gene>
    <name evidence="2" type="ORF">DPM35_27515</name>
</gene>
<feature type="domain" description="AB hydrolase-1" evidence="1">
    <location>
        <begin position="28"/>
        <end position="247"/>
    </location>
</feature>
<dbReference type="RefSeq" id="WP_112130322.1">
    <property type="nucleotide sequence ID" value="NZ_QMBQ01000010.1"/>
</dbReference>
<evidence type="ECO:0000313" key="3">
    <source>
        <dbReference type="Proteomes" id="UP000251956"/>
    </source>
</evidence>
<keyword evidence="3" id="KW-1185">Reference proteome</keyword>
<dbReference type="InterPro" id="IPR000073">
    <property type="entry name" value="AB_hydrolase_1"/>
</dbReference>
<dbReference type="PANTHER" id="PTHR43194:SF2">
    <property type="entry name" value="PEROXISOMAL MEMBRANE PROTEIN LPX1"/>
    <property type="match status" value="1"/>
</dbReference>
<dbReference type="InterPro" id="IPR029058">
    <property type="entry name" value="AB_hydrolase_fold"/>
</dbReference>
<dbReference type="AlphaFoldDB" id="A0A330GND7"/>
<dbReference type="PANTHER" id="PTHR43194">
    <property type="entry name" value="HYDROLASE ALPHA/BETA FOLD FAMILY"/>
    <property type="match status" value="1"/>
</dbReference>
<dbReference type="Proteomes" id="UP000251956">
    <property type="component" value="Unassembled WGS sequence"/>
</dbReference>
<proteinExistence type="predicted"/>
<name>A0A330GND7_9HYPH</name>